<proteinExistence type="predicted"/>
<name>A0A1J5UHZ9_9GAMM</name>
<keyword evidence="1" id="KW-1277">Toxin-antitoxin system</keyword>
<evidence type="ECO:0000256" key="1">
    <source>
        <dbReference type="ARBA" id="ARBA00022649"/>
    </source>
</evidence>
<evidence type="ECO:0000313" key="2">
    <source>
        <dbReference type="EMBL" id="OIR23903.1"/>
    </source>
</evidence>
<protein>
    <recommendedName>
        <fullName evidence="4">Plasmid stabilization protein</fullName>
    </recommendedName>
</protein>
<dbReference type="RefSeq" id="WP_071565177.1">
    <property type="nucleotide sequence ID" value="NZ_MIQH01001001.1"/>
</dbReference>
<dbReference type="InterPro" id="IPR035093">
    <property type="entry name" value="RelE/ParE_toxin_dom_sf"/>
</dbReference>
<sequence>MNHYKAVFSQNAVDGLLEISDYIALDKPVKAGSFVKELTTSLKKTLSIFPYSGKVVENLDLDKEIRIFSHGSYNNYYRVLDGKQTVEVLFIFNASRDIDSLITSL</sequence>
<organism evidence="2 3">
    <name type="scientific">Bathymodiolus thermophilus thioautotrophic gill symbiont</name>
    <dbReference type="NCBI Taxonomy" id="2360"/>
    <lineage>
        <taxon>Bacteria</taxon>
        <taxon>Pseudomonadati</taxon>
        <taxon>Pseudomonadota</taxon>
        <taxon>Gammaproteobacteria</taxon>
        <taxon>sulfur-oxidizing symbionts</taxon>
    </lineage>
</organism>
<dbReference type="AlphaFoldDB" id="A0A1J5UHZ9"/>
<reference evidence="3" key="1">
    <citation type="submission" date="2016-09" db="EMBL/GenBank/DDBJ databases">
        <title>Genome Sequence of Bathymodiolus thermophilus sulfur-oxidizing gill endosymbiont.</title>
        <authorList>
            <person name="Ponnudurai R."/>
            <person name="Kleiner M."/>
            <person name="Sayavedra L."/>
            <person name="Thuermer A."/>
            <person name="Felbeck H."/>
            <person name="Schlueter R."/>
            <person name="Schweder T."/>
            <person name="Markert S."/>
        </authorList>
    </citation>
    <scope>NUCLEOTIDE SEQUENCE [LARGE SCALE GENOMIC DNA]</scope>
    <source>
        <strain evidence="3">BAT/CrabSpa'14</strain>
    </source>
</reference>
<gene>
    <name evidence="2" type="ORF">BGC33_01980</name>
</gene>
<dbReference type="EMBL" id="MIQH01001001">
    <property type="protein sequence ID" value="OIR23903.1"/>
    <property type="molecule type" value="Genomic_DNA"/>
</dbReference>
<accession>A0A1J5UHZ9</accession>
<evidence type="ECO:0000313" key="3">
    <source>
        <dbReference type="Proteomes" id="UP000182798"/>
    </source>
</evidence>
<dbReference type="OrthoDB" id="9798046at2"/>
<dbReference type="Proteomes" id="UP000182798">
    <property type="component" value="Unassembled WGS sequence"/>
</dbReference>
<comment type="caution">
    <text evidence="2">The sequence shown here is derived from an EMBL/GenBank/DDBJ whole genome shotgun (WGS) entry which is preliminary data.</text>
</comment>
<dbReference type="InterPro" id="IPR007712">
    <property type="entry name" value="RelE/ParE_toxin"/>
</dbReference>
<dbReference type="Gene3D" id="3.30.2310.20">
    <property type="entry name" value="RelE-like"/>
    <property type="match status" value="1"/>
</dbReference>
<dbReference type="Pfam" id="PF05016">
    <property type="entry name" value="ParE_toxin"/>
    <property type="match status" value="1"/>
</dbReference>
<evidence type="ECO:0008006" key="4">
    <source>
        <dbReference type="Google" id="ProtNLM"/>
    </source>
</evidence>